<dbReference type="PROSITE" id="PS51385">
    <property type="entry name" value="YJEF_N"/>
    <property type="match status" value="1"/>
</dbReference>
<accession>A0AAU0MKC3</accession>
<protein>
    <recommendedName>
        <fullName evidence="1">NAD(P)H-hydrate epimerase</fullName>
        <ecNumber evidence="1">5.1.99.6</ecNumber>
    </recommendedName>
    <alternativeName>
        <fullName evidence="1">NAD(P)HX epimerase</fullName>
    </alternativeName>
</protein>
<dbReference type="RefSeq" id="WP_330171519.1">
    <property type="nucleotide sequence ID" value="NZ_CP137080.1"/>
</dbReference>
<dbReference type="EMBL" id="CP137080">
    <property type="protein sequence ID" value="WOQ70438.1"/>
    <property type="molecule type" value="Genomic_DNA"/>
</dbReference>
<gene>
    <name evidence="1" type="primary">nnrE</name>
    <name evidence="3" type="ORF">RYJ27_04305</name>
</gene>
<organism evidence="3 4">
    <name type="scientific">Microbacterium limosum</name>
    <dbReference type="NCBI Taxonomy" id="3079935"/>
    <lineage>
        <taxon>Bacteria</taxon>
        <taxon>Bacillati</taxon>
        <taxon>Actinomycetota</taxon>
        <taxon>Actinomycetes</taxon>
        <taxon>Micrococcales</taxon>
        <taxon>Microbacteriaceae</taxon>
        <taxon>Microbacterium</taxon>
    </lineage>
</organism>
<dbReference type="Proteomes" id="UP001329313">
    <property type="component" value="Chromosome"/>
</dbReference>
<comment type="cofactor">
    <cofactor evidence="1">
        <name>K(+)</name>
        <dbReference type="ChEBI" id="CHEBI:29103"/>
    </cofactor>
    <text evidence="1">Binds 1 potassium ion per subunit.</text>
</comment>
<feature type="binding site" evidence="1">
    <location>
        <begin position="71"/>
        <end position="75"/>
    </location>
    <ligand>
        <name>(6S)-NADPHX</name>
        <dbReference type="ChEBI" id="CHEBI:64076"/>
    </ligand>
</feature>
<keyword evidence="1" id="KW-0520">NAD</keyword>
<dbReference type="SUPFAM" id="SSF64153">
    <property type="entry name" value="YjeF N-terminal domain-like"/>
    <property type="match status" value="1"/>
</dbReference>
<feature type="binding site" evidence="1">
    <location>
        <position position="171"/>
    </location>
    <ligand>
        <name>(6S)-NADPHX</name>
        <dbReference type="ChEBI" id="CHEBI:64076"/>
    </ligand>
</feature>
<keyword evidence="1 3" id="KW-0413">Isomerase</keyword>
<feature type="domain" description="YjeF N-terminal" evidence="2">
    <location>
        <begin position="26"/>
        <end position="228"/>
    </location>
</feature>
<comment type="catalytic activity">
    <reaction evidence="1">
        <text>(6R)-NADPHX = (6S)-NADPHX</text>
        <dbReference type="Rhea" id="RHEA:32227"/>
        <dbReference type="ChEBI" id="CHEBI:64076"/>
        <dbReference type="ChEBI" id="CHEBI:64077"/>
        <dbReference type="EC" id="5.1.99.6"/>
    </reaction>
</comment>
<dbReference type="Pfam" id="PF03853">
    <property type="entry name" value="YjeF_N"/>
    <property type="match status" value="1"/>
</dbReference>
<dbReference type="HAMAP" id="MF_01966">
    <property type="entry name" value="NADHX_epimerase"/>
    <property type="match status" value="1"/>
</dbReference>
<name>A0AAU0MKC3_9MICO</name>
<keyword evidence="4" id="KW-1185">Reference proteome</keyword>
<dbReference type="InterPro" id="IPR004443">
    <property type="entry name" value="YjeF_N_dom"/>
</dbReference>
<feature type="binding site" evidence="1">
    <location>
        <position position="174"/>
    </location>
    <ligand>
        <name>K(+)</name>
        <dbReference type="ChEBI" id="CHEBI:29103"/>
    </ligand>
</feature>
<evidence type="ECO:0000256" key="1">
    <source>
        <dbReference type="HAMAP-Rule" id="MF_01966"/>
    </source>
</evidence>
<comment type="catalytic activity">
    <reaction evidence="1">
        <text>(6R)-NADHX = (6S)-NADHX</text>
        <dbReference type="Rhea" id="RHEA:32215"/>
        <dbReference type="ChEBI" id="CHEBI:64074"/>
        <dbReference type="ChEBI" id="CHEBI:64075"/>
        <dbReference type="EC" id="5.1.99.6"/>
    </reaction>
</comment>
<feature type="binding site" evidence="1">
    <location>
        <position position="132"/>
    </location>
    <ligand>
        <name>K(+)</name>
        <dbReference type="ChEBI" id="CHEBI:29103"/>
    </ligand>
</feature>
<dbReference type="Gene3D" id="3.40.50.10260">
    <property type="entry name" value="YjeF N-terminal domain"/>
    <property type="match status" value="1"/>
</dbReference>
<dbReference type="GO" id="GO:0052856">
    <property type="term" value="F:NAD(P)HX epimerase activity"/>
    <property type="evidence" value="ECO:0007669"/>
    <property type="project" value="UniProtKB-UniRule"/>
</dbReference>
<comment type="caution">
    <text evidence="1">Lacks conserved residue(s) required for the propagation of feature annotation.</text>
</comment>
<dbReference type="GO" id="GO:0000166">
    <property type="term" value="F:nucleotide binding"/>
    <property type="evidence" value="ECO:0007669"/>
    <property type="project" value="UniProtKB-KW"/>
</dbReference>
<evidence type="ECO:0000313" key="4">
    <source>
        <dbReference type="Proteomes" id="UP001329313"/>
    </source>
</evidence>
<evidence type="ECO:0000313" key="3">
    <source>
        <dbReference type="EMBL" id="WOQ70438.1"/>
    </source>
</evidence>
<dbReference type="NCBIfam" id="TIGR00197">
    <property type="entry name" value="yjeF_nterm"/>
    <property type="match status" value="1"/>
</dbReference>
<sequence length="249" mass="24990">MTQDATPHPSEGSSPARLPAYTAAAVRAAEKPLLDAGEPLMERAASAIAAEARAMLDGEPGPVLVLAGRGDNGGDALFAAAELASGGCRVDMLLTSDGAHSAALGAARRAGATCRYLDDVRDAAFGYRLVIDGILGIGTSNDPALRGLARATVEALAPAIRASDAAVLAVDLPSGLHPDTGESDGVVLPADTTVTMGALKTGLVTGRGPEFAGRIVLVDLGLAPQLAKVRPAVEVAVHGVPRPAGDQRA</sequence>
<keyword evidence="1" id="KW-0521">NADP</keyword>
<dbReference type="KEGG" id="mliy:RYJ27_04305"/>
<feature type="binding site" evidence="1">
    <location>
        <position position="72"/>
    </location>
    <ligand>
        <name>K(+)</name>
        <dbReference type="ChEBI" id="CHEBI:29103"/>
    </ligand>
</feature>
<keyword evidence="1" id="KW-0547">Nucleotide-binding</keyword>
<dbReference type="EC" id="5.1.99.6" evidence="1"/>
<reference evidence="3 4" key="1">
    <citation type="submission" date="2023-10" db="EMBL/GenBank/DDBJ databases">
        <title>Y20.</title>
        <authorList>
            <person name="Zhang G."/>
            <person name="Ding Y."/>
        </authorList>
    </citation>
    <scope>NUCLEOTIDE SEQUENCE [LARGE SCALE GENOMIC DNA]</scope>
    <source>
        <strain evidence="3 4">Y20</strain>
    </source>
</reference>
<evidence type="ECO:0000259" key="2">
    <source>
        <dbReference type="PROSITE" id="PS51385"/>
    </source>
</evidence>
<keyword evidence="1" id="KW-0479">Metal-binding</keyword>
<comment type="similarity">
    <text evidence="1">Belongs to the NnrE/AIBP family.</text>
</comment>
<dbReference type="InterPro" id="IPR036652">
    <property type="entry name" value="YjeF_N_dom_sf"/>
</dbReference>
<proteinExistence type="inferred from homology"/>
<comment type="function">
    <text evidence="1">Catalyzes the epimerization of the S- and R-forms of NAD(P)HX, a damaged form of NAD(P)H that is a result of enzymatic or heat-dependent hydration. This is a prerequisite for the S-specific NAD(P)H-hydrate dehydratase to allow the repair of both epimers of NAD(P)HX.</text>
</comment>
<keyword evidence="1" id="KW-0630">Potassium</keyword>
<dbReference type="GO" id="GO:0046872">
    <property type="term" value="F:metal ion binding"/>
    <property type="evidence" value="ECO:0007669"/>
    <property type="project" value="UniProtKB-KW"/>
</dbReference>
<dbReference type="AlphaFoldDB" id="A0AAU0MKC3"/>